<proteinExistence type="evidence at transcript level"/>
<dbReference type="AlphaFoldDB" id="B6T6A0"/>
<dbReference type="EMBL" id="EU960515">
    <property type="protein sequence ID" value="ACG32633.1"/>
    <property type="molecule type" value="mRNA"/>
</dbReference>
<protein>
    <submittedName>
        <fullName evidence="2">Uncharacterized protein</fullName>
    </submittedName>
</protein>
<organism evidence="2">
    <name type="scientific">Zea mays</name>
    <name type="common">Maize</name>
    <dbReference type="NCBI Taxonomy" id="4577"/>
    <lineage>
        <taxon>Eukaryota</taxon>
        <taxon>Viridiplantae</taxon>
        <taxon>Streptophyta</taxon>
        <taxon>Embryophyta</taxon>
        <taxon>Tracheophyta</taxon>
        <taxon>Spermatophyta</taxon>
        <taxon>Magnoliopsida</taxon>
        <taxon>Liliopsida</taxon>
        <taxon>Poales</taxon>
        <taxon>Poaceae</taxon>
        <taxon>PACMAD clade</taxon>
        <taxon>Panicoideae</taxon>
        <taxon>Andropogonodae</taxon>
        <taxon>Andropogoneae</taxon>
        <taxon>Tripsacinae</taxon>
        <taxon>Zea</taxon>
    </lineage>
</organism>
<sequence>MCGPPSPWIRDLDVAPALACGWEPSSGNSGACGFLGWHDWCPDLCEFLAGISDLLQRRHTTWSGVPRPKAPTSKPPWNLRFSK</sequence>
<reference evidence="2" key="1">
    <citation type="journal article" date="2009" name="Plant Mol. Biol.">
        <title>Insights into corn genes derived from large-scale cDNA sequencing.</title>
        <authorList>
            <person name="Alexandrov N.N."/>
            <person name="Brover V.V."/>
            <person name="Freidin S."/>
            <person name="Troukhan M.E."/>
            <person name="Tatarinova T.V."/>
            <person name="Zhang H."/>
            <person name="Swaller T.J."/>
            <person name="Lu Y.P."/>
            <person name="Bouck J."/>
            <person name="Flavell R.B."/>
            <person name="Feldmann K.A."/>
        </authorList>
    </citation>
    <scope>NUCLEOTIDE SEQUENCE</scope>
</reference>
<evidence type="ECO:0000256" key="1">
    <source>
        <dbReference type="SAM" id="MobiDB-lite"/>
    </source>
</evidence>
<name>B6T6A0_MAIZE</name>
<evidence type="ECO:0000313" key="2">
    <source>
        <dbReference type="EMBL" id="ACG32633.1"/>
    </source>
</evidence>
<accession>B6T6A0</accession>
<feature type="region of interest" description="Disordered" evidence="1">
    <location>
        <begin position="62"/>
        <end position="83"/>
    </location>
</feature>